<evidence type="ECO:0000313" key="1">
    <source>
        <dbReference type="EMBL" id="QDU80098.1"/>
    </source>
</evidence>
<organism evidence="1 2">
    <name type="scientific">Polystyrenella longa</name>
    <dbReference type="NCBI Taxonomy" id="2528007"/>
    <lineage>
        <taxon>Bacteria</taxon>
        <taxon>Pseudomonadati</taxon>
        <taxon>Planctomycetota</taxon>
        <taxon>Planctomycetia</taxon>
        <taxon>Planctomycetales</taxon>
        <taxon>Planctomycetaceae</taxon>
        <taxon>Polystyrenella</taxon>
    </lineage>
</organism>
<accession>A0A518CLI3</accession>
<keyword evidence="2" id="KW-1185">Reference proteome</keyword>
<gene>
    <name evidence="1" type="ORF">Pla110_18200</name>
</gene>
<dbReference type="EMBL" id="CP036281">
    <property type="protein sequence ID" value="QDU80098.1"/>
    <property type="molecule type" value="Genomic_DNA"/>
</dbReference>
<dbReference type="KEGG" id="plon:Pla110_18200"/>
<dbReference type="OrthoDB" id="268333at2"/>
<proteinExistence type="predicted"/>
<sequence length="173" mass="20105">MFKELNTLKNWKELTVSDFSIAPSEFTEDNSSKVNFNNHELSVYFSRRELVNERVVELCKKALTGWLSSETQIISKTEEIIDDFLPGRKVQPSELFLWAMNVFSPDGNPKPPVELMKHPNGISFMYKVGGDYSDPSYEYDEFDKDTTIELIYEVNNYEIDWGNPDYDITNDFA</sequence>
<dbReference type="Proteomes" id="UP000317178">
    <property type="component" value="Chromosome"/>
</dbReference>
<dbReference type="RefSeq" id="WP_144995220.1">
    <property type="nucleotide sequence ID" value="NZ_CP036281.1"/>
</dbReference>
<dbReference type="AlphaFoldDB" id="A0A518CLI3"/>
<reference evidence="1 2" key="1">
    <citation type="submission" date="2019-02" db="EMBL/GenBank/DDBJ databases">
        <title>Deep-cultivation of Planctomycetes and their phenomic and genomic characterization uncovers novel biology.</title>
        <authorList>
            <person name="Wiegand S."/>
            <person name="Jogler M."/>
            <person name="Boedeker C."/>
            <person name="Pinto D."/>
            <person name="Vollmers J."/>
            <person name="Rivas-Marin E."/>
            <person name="Kohn T."/>
            <person name="Peeters S.H."/>
            <person name="Heuer A."/>
            <person name="Rast P."/>
            <person name="Oberbeckmann S."/>
            <person name="Bunk B."/>
            <person name="Jeske O."/>
            <person name="Meyerdierks A."/>
            <person name="Storesund J.E."/>
            <person name="Kallscheuer N."/>
            <person name="Luecker S."/>
            <person name="Lage O.M."/>
            <person name="Pohl T."/>
            <person name="Merkel B.J."/>
            <person name="Hornburger P."/>
            <person name="Mueller R.-W."/>
            <person name="Bruemmer F."/>
            <person name="Labrenz M."/>
            <person name="Spormann A.M."/>
            <person name="Op den Camp H."/>
            <person name="Overmann J."/>
            <person name="Amann R."/>
            <person name="Jetten M.S.M."/>
            <person name="Mascher T."/>
            <person name="Medema M.H."/>
            <person name="Devos D.P."/>
            <person name="Kaster A.-K."/>
            <person name="Ovreas L."/>
            <person name="Rohde M."/>
            <person name="Galperin M.Y."/>
            <person name="Jogler C."/>
        </authorList>
    </citation>
    <scope>NUCLEOTIDE SEQUENCE [LARGE SCALE GENOMIC DNA]</scope>
    <source>
        <strain evidence="1 2">Pla110</strain>
    </source>
</reference>
<protein>
    <submittedName>
        <fullName evidence="1">Uncharacterized protein</fullName>
    </submittedName>
</protein>
<evidence type="ECO:0000313" key="2">
    <source>
        <dbReference type="Proteomes" id="UP000317178"/>
    </source>
</evidence>
<name>A0A518CLI3_9PLAN</name>